<dbReference type="PROSITE" id="PS50145">
    <property type="entry name" value="ZF_TRAF"/>
    <property type="match status" value="2"/>
</dbReference>
<feature type="compositionally biased region" description="Acidic residues" evidence="5">
    <location>
        <begin position="842"/>
        <end position="852"/>
    </location>
</feature>
<feature type="domain" description="TRAF-type" evidence="6">
    <location>
        <begin position="357"/>
        <end position="449"/>
    </location>
</feature>
<keyword evidence="3 4" id="KW-0862">Zinc</keyword>
<feature type="compositionally biased region" description="Polar residues" evidence="5">
    <location>
        <begin position="728"/>
        <end position="738"/>
    </location>
</feature>
<dbReference type="GO" id="GO:0008270">
    <property type="term" value="F:zinc ion binding"/>
    <property type="evidence" value="ECO:0007669"/>
    <property type="project" value="UniProtKB-KW"/>
</dbReference>
<accession>D7G1R9</accession>
<feature type="region of interest" description="Disordered" evidence="5">
    <location>
        <begin position="666"/>
        <end position="742"/>
    </location>
</feature>
<dbReference type="eggNOG" id="ENOG502RZ5E">
    <property type="taxonomic scope" value="Eukaryota"/>
</dbReference>
<evidence type="ECO:0000256" key="1">
    <source>
        <dbReference type="ARBA" id="ARBA00022723"/>
    </source>
</evidence>
<evidence type="ECO:0000256" key="4">
    <source>
        <dbReference type="PROSITE-ProRule" id="PRU00207"/>
    </source>
</evidence>
<keyword evidence="8" id="KW-1185">Reference proteome</keyword>
<dbReference type="Gene3D" id="2.60.120.200">
    <property type="match status" value="1"/>
</dbReference>
<dbReference type="SUPFAM" id="SSF49899">
    <property type="entry name" value="Concanavalin A-like lectins/glucanases"/>
    <property type="match status" value="1"/>
</dbReference>
<name>D7G1R9_ECTSI</name>
<evidence type="ECO:0000259" key="6">
    <source>
        <dbReference type="PROSITE" id="PS50145"/>
    </source>
</evidence>
<feature type="region of interest" description="Disordered" evidence="5">
    <location>
        <begin position="1"/>
        <end position="34"/>
    </location>
</feature>
<evidence type="ECO:0000256" key="2">
    <source>
        <dbReference type="ARBA" id="ARBA00022771"/>
    </source>
</evidence>
<dbReference type="SUPFAM" id="SSF49599">
    <property type="entry name" value="TRAF domain-like"/>
    <property type="match status" value="5"/>
</dbReference>
<organism evidence="7 8">
    <name type="scientific">Ectocarpus siliculosus</name>
    <name type="common">Brown alga</name>
    <name type="synonym">Conferva siliculosa</name>
    <dbReference type="NCBI Taxonomy" id="2880"/>
    <lineage>
        <taxon>Eukaryota</taxon>
        <taxon>Sar</taxon>
        <taxon>Stramenopiles</taxon>
        <taxon>Ochrophyta</taxon>
        <taxon>PX clade</taxon>
        <taxon>Phaeophyceae</taxon>
        <taxon>Ectocarpales</taxon>
        <taxon>Ectocarpaceae</taxon>
        <taxon>Ectocarpus</taxon>
    </lineage>
</organism>
<gene>
    <name evidence="7" type="ORF">Esi_0459_0002</name>
</gene>
<feature type="domain" description="TRAF-type" evidence="6">
    <location>
        <begin position="1120"/>
        <end position="1190"/>
    </location>
</feature>
<feature type="compositionally biased region" description="Basic residues" evidence="5">
    <location>
        <begin position="159"/>
        <end position="168"/>
    </location>
</feature>
<dbReference type="InterPro" id="IPR013083">
    <property type="entry name" value="Znf_RING/FYVE/PHD"/>
</dbReference>
<keyword evidence="2 4" id="KW-0863">Zinc-finger</keyword>
<evidence type="ECO:0000256" key="3">
    <source>
        <dbReference type="ARBA" id="ARBA00022833"/>
    </source>
</evidence>
<dbReference type="EMBL" id="FN648662">
    <property type="protein sequence ID" value="CBJ33314.1"/>
    <property type="molecule type" value="Genomic_DNA"/>
</dbReference>
<feature type="zinc finger region" description="TRAF-type" evidence="4">
    <location>
        <begin position="1120"/>
        <end position="1190"/>
    </location>
</feature>
<proteinExistence type="predicted"/>
<feature type="region of interest" description="Disordered" evidence="5">
    <location>
        <begin position="138"/>
        <end position="181"/>
    </location>
</feature>
<dbReference type="AlphaFoldDB" id="D7G1R9"/>
<dbReference type="InterPro" id="IPR001293">
    <property type="entry name" value="Znf_TRAF"/>
</dbReference>
<dbReference type="OrthoDB" id="193703at2759"/>
<evidence type="ECO:0000313" key="7">
    <source>
        <dbReference type="EMBL" id="CBJ33314.1"/>
    </source>
</evidence>
<sequence>MVPRKEPAQEPDGTMPLPPAADVEPDHPPVNVDDLRRSGKIAIWPYVMRDLPLSPVEAFRSELQSTSRNEASSPSALTAGTRRGVEYFPSCLTDEGAARQIEQEQGPRTDSDLGGLKAKLLGAGDEPPIVARIGHSAVAPAKQATKSNALPNGPDGRGRHLPSNRLRRPSTGGPSRRPPVAPLAEAVSSLPHRGTWDRIECPSGCGEELRATDLRHHQASLCALRYVSCLMPGCSALVQARQLRLHLRRDCLKRKEQRILAKKGKALDDEIACKACNERFPRKQMRMHLATDCQMRMVQCPNCTEMMQARSLADHQRLDCKTAKQKGALYEQAASRPTEIECGACHGTVVTTQLRRHTSDECPSRVVACPNKSLGCGEELPASDVAYHLRKQCAVSITREDRAAKHLFRRQRVQCSGCGYWVVLQDLPRHHREKCPNRRVPCKHWELGCPAMLRLSAMDDHLKVDRLLDPRACLAFDGGRAYITLGESDRKPPWTAEMWVWRPGLVEGTREKTRTALKALWEFHQARGKLAITERRLALLEPLLVDVATRAAKERSEEAAKTRDKLTDEMIAAATVRDDAKVDLVVSVVVLSNSVASATRGVEELTAQDRLRGFDRLALGSTPWYAASPAPSRAGFDRDGGIRGVNQSLGAGKTVVESKEVIGEENMPLGTAADSPKSPTGLGTAPTRDETAVEPKEAIGEESIPPGTAADSPKSPTGLRMTPAQDDGQPSAQATNSIPLDHDDVVAGSGGALGNDGDDIDSMLLNISKEQQAFEASEEAKLRKNEAGFWAEWIALTGPSLARRVLALEAETLPRLKEEAVAITGIANKALFGTRGDATAEGVEEEVPDEEGGAQAHESSTSPKQGGKHRKAAKKAKRKQKHEKHYGKSIETRIAEEVGRRGGVETLLGSDKVLFQLEMGPKERIGIKIAGKKDQIFNYRCPRERWVHLAFVSDSTGVFLMEDGKTASRLRDITVPLPMREIGGRETACQCLLQEVRYWKVKRRQEDVVEWMHQVLPGTPKDDGLIGYWTFEEGGGEHVNDVTEQRFRARMIGRGLKWAFSENMNTVEVAPPPTPSWREQNVCKVELRRGRLAQRGRLHRQVVSCEAGCGETFLKRDAKAHAAYRCVFRVVTCSMAACGKRMPAKDVSRHLDEDCVAHRAWMRMAEAGQELQESCTCPHCGETVRRSQLKLHFQYQCHWFKEQCRNAGCGAWVPRLRRAEHERRFCGDSSAVRRRRRLARARARSTYQRDWAQDEE</sequence>
<reference evidence="7 8" key="1">
    <citation type="journal article" date="2010" name="Nature">
        <title>The Ectocarpus genome and the independent evolution of multicellularity in brown algae.</title>
        <authorList>
            <person name="Cock J.M."/>
            <person name="Sterck L."/>
            <person name="Rouze P."/>
            <person name="Scornet D."/>
            <person name="Allen A.E."/>
            <person name="Amoutzias G."/>
            <person name="Anthouard V."/>
            <person name="Artiguenave F."/>
            <person name="Aury J.M."/>
            <person name="Badger J.H."/>
            <person name="Beszteri B."/>
            <person name="Billiau K."/>
            <person name="Bonnet E."/>
            <person name="Bothwell J.H."/>
            <person name="Bowler C."/>
            <person name="Boyen C."/>
            <person name="Brownlee C."/>
            <person name="Carrano C.J."/>
            <person name="Charrier B."/>
            <person name="Cho G.Y."/>
            <person name="Coelho S.M."/>
            <person name="Collen J."/>
            <person name="Corre E."/>
            <person name="Da Silva C."/>
            <person name="Delage L."/>
            <person name="Delaroque N."/>
            <person name="Dittami S.M."/>
            <person name="Doulbeau S."/>
            <person name="Elias M."/>
            <person name="Farnham G."/>
            <person name="Gachon C.M."/>
            <person name="Gschloessl B."/>
            <person name="Heesch S."/>
            <person name="Jabbari K."/>
            <person name="Jubin C."/>
            <person name="Kawai H."/>
            <person name="Kimura K."/>
            <person name="Kloareg B."/>
            <person name="Kupper F.C."/>
            <person name="Lang D."/>
            <person name="Le Bail A."/>
            <person name="Leblanc C."/>
            <person name="Lerouge P."/>
            <person name="Lohr M."/>
            <person name="Lopez P.J."/>
            <person name="Martens C."/>
            <person name="Maumus F."/>
            <person name="Michel G."/>
            <person name="Miranda-Saavedra D."/>
            <person name="Morales J."/>
            <person name="Moreau H."/>
            <person name="Motomura T."/>
            <person name="Nagasato C."/>
            <person name="Napoli C.A."/>
            <person name="Nelson D.R."/>
            <person name="Nyvall-Collen P."/>
            <person name="Peters A.F."/>
            <person name="Pommier C."/>
            <person name="Potin P."/>
            <person name="Poulain J."/>
            <person name="Quesneville H."/>
            <person name="Read B."/>
            <person name="Rensing S.A."/>
            <person name="Ritter A."/>
            <person name="Rousvoal S."/>
            <person name="Samanta M."/>
            <person name="Samson G."/>
            <person name="Schroeder D.C."/>
            <person name="Segurens B."/>
            <person name="Strittmatter M."/>
            <person name="Tonon T."/>
            <person name="Tregear J.W."/>
            <person name="Valentin K."/>
            <person name="von Dassow P."/>
            <person name="Yamagishi T."/>
            <person name="Van de Peer Y."/>
            <person name="Wincker P."/>
        </authorList>
    </citation>
    <scope>NUCLEOTIDE SEQUENCE [LARGE SCALE GENOMIC DNA]</scope>
    <source>
        <strain evidence="8">Ec32 / CCAP1310/4</strain>
    </source>
</reference>
<evidence type="ECO:0000256" key="5">
    <source>
        <dbReference type="SAM" id="MobiDB-lite"/>
    </source>
</evidence>
<dbReference type="EMBL" id="FN649742">
    <property type="protein sequence ID" value="CBJ33314.1"/>
    <property type="molecule type" value="Genomic_DNA"/>
</dbReference>
<evidence type="ECO:0000313" key="8">
    <source>
        <dbReference type="Proteomes" id="UP000002630"/>
    </source>
</evidence>
<dbReference type="InterPro" id="IPR013320">
    <property type="entry name" value="ConA-like_dom_sf"/>
</dbReference>
<dbReference type="Proteomes" id="UP000002630">
    <property type="component" value="Linkage Group LG17"/>
</dbReference>
<feature type="compositionally biased region" description="Basic residues" evidence="5">
    <location>
        <begin position="866"/>
        <end position="885"/>
    </location>
</feature>
<keyword evidence="1 4" id="KW-0479">Metal-binding</keyword>
<dbReference type="InParanoid" id="D7G1R9"/>
<dbReference type="STRING" id="2880.D7G1R9"/>
<dbReference type="Pfam" id="PF02176">
    <property type="entry name" value="zf-TRAF"/>
    <property type="match status" value="3"/>
</dbReference>
<dbReference type="OMA" id="RERPCPN"/>
<protein>
    <recommendedName>
        <fullName evidence="6">TRAF-type domain-containing protein</fullName>
    </recommendedName>
</protein>
<dbReference type="Gene3D" id="3.30.40.10">
    <property type="entry name" value="Zinc/RING finger domain, C3HC4 (zinc finger)"/>
    <property type="match status" value="6"/>
</dbReference>
<dbReference type="PANTHER" id="PTHR10131:SF94">
    <property type="entry name" value="TNF RECEPTOR-ASSOCIATED FACTOR 4"/>
    <property type="match status" value="1"/>
</dbReference>
<feature type="region of interest" description="Disordered" evidence="5">
    <location>
        <begin position="837"/>
        <end position="886"/>
    </location>
</feature>
<feature type="compositionally biased region" description="Basic and acidic residues" evidence="5">
    <location>
        <begin position="687"/>
        <end position="699"/>
    </location>
</feature>
<feature type="zinc finger region" description="TRAF-type" evidence="4">
    <location>
        <begin position="357"/>
        <end position="449"/>
    </location>
</feature>
<dbReference type="PANTHER" id="PTHR10131">
    <property type="entry name" value="TNF RECEPTOR ASSOCIATED FACTOR"/>
    <property type="match status" value="1"/>
</dbReference>